<dbReference type="SUPFAM" id="SSF47473">
    <property type="entry name" value="EF-hand"/>
    <property type="match status" value="1"/>
</dbReference>
<feature type="disulfide bond" evidence="12">
    <location>
        <begin position="215"/>
        <end position="231"/>
    </location>
</feature>
<dbReference type="Gene3D" id="1.10.287.70">
    <property type="match status" value="1"/>
</dbReference>
<dbReference type="InterPro" id="IPR018247">
    <property type="entry name" value="EF_Hand_1_Ca_BS"/>
</dbReference>
<evidence type="ECO:0000259" key="15">
    <source>
        <dbReference type="PROSITE" id="PS50222"/>
    </source>
</evidence>
<dbReference type="GO" id="GO:0031410">
    <property type="term" value="C:cytoplasmic vesicle"/>
    <property type="evidence" value="ECO:0007669"/>
    <property type="project" value="UniProtKB-SubCell"/>
</dbReference>
<dbReference type="PROSITE" id="PS50222">
    <property type="entry name" value="EF_HAND_2"/>
    <property type="match status" value="1"/>
</dbReference>
<keyword evidence="4" id="KW-0107">Calcium channel</keyword>
<reference evidence="16" key="1">
    <citation type="submission" date="2021-01" db="EMBL/GenBank/DDBJ databases">
        <authorList>
            <person name="Corre E."/>
            <person name="Pelletier E."/>
            <person name="Niang G."/>
            <person name="Scheremetjew M."/>
            <person name="Finn R."/>
            <person name="Kale V."/>
            <person name="Holt S."/>
            <person name="Cochrane G."/>
            <person name="Meng A."/>
            <person name="Brown T."/>
            <person name="Cohen L."/>
        </authorList>
    </citation>
    <scope>NUCLEOTIDE SEQUENCE</scope>
    <source>
        <strain evidence="16">Ms1</strain>
    </source>
</reference>
<keyword evidence="10" id="KW-0406">Ion transport</keyword>
<keyword evidence="5 14" id="KW-0812">Transmembrane</keyword>
<gene>
    <name evidence="16" type="ORF">BSP0115_LOCUS9081</name>
</gene>
<feature type="region of interest" description="Disordered" evidence="13">
    <location>
        <begin position="1"/>
        <end position="28"/>
    </location>
</feature>
<dbReference type="InterPro" id="IPR003915">
    <property type="entry name" value="PKD_2"/>
</dbReference>
<keyword evidence="4" id="KW-0109">Calcium transport</keyword>
<sequence>MMARNSASVHAARRRGEAGDRRRGGLNLSLGKSMKNIVTRKPEPIRHQPTSKHLVDVVVTSGVLRRKAGSSALRERYGLPTEEEVARSEAEAKHHLKEMCAFVVFILLLTFALLFGRNDETLYFWTDAVTTQLTDDTWRSVHTVDQMYEYLEGPFHATLWTAASWDGDDAFPGSPRAEDGGDVFVGANWPGYVLGHGYLVGGVRIGQIRSDLRECNTPSELPFPAGQEPRCFGPRGSGEPPPLPGWPEAIRGLEADSESREPLFSSYVTAEKYGAPTVFLSLPHHDEQPTDGSPSPVIARLRELQDAKFVDLYTRAVLIDLSLYHPSLDYMMVIRLNAEMPVSGGVVTSHKLSTLRLYRYFTTGDALRLTAETLVMVMVVAYTWIEVKLVRRMGFRAYANVDSTPHLLNLGLFYVTTLLKLLSWLELPADVDPVGDAFFSYRSSASLYELAQDVMAFNAFLSWLKLVKYASFVPRFGILLGTLKRASGKVGSFGIICGVVLFGASQSFTLAFGTVLYGYRNLTQSLFTLTRALLGDFAFEDLRVANPLLGPLMFFLFIGLSVFVLLNMFIAIISDAYNDTKEEIEATGSGAAARHNQRVGKALGRLIFNHGLYRVPCLGPLIQAAFMSDQEYVRRRLVKATRAQDVHALLELADENANGEVSAEELMAHLGGYGHGSVSIDLIVDTLKRMGMNAAEATKMAENLDVNHDGVITTRELEPLLLGAHAVAESAAAESKDAAHVDVARVGDDSSSTDSSSAHGSAAAERMRKTAQKVLSQRALADLRLNLMTQQMADEAELQAKAEDPLHLARATEELTRDQKVTLAKLDELMRANLELTTKVSMLERGDSDDDDDDIAHIVMSASKDTTQIRRVAASGRVGTTRGVRDPSEAGSSGSPRVG</sequence>
<evidence type="ECO:0000313" key="16">
    <source>
        <dbReference type="EMBL" id="CAD8915824.1"/>
    </source>
</evidence>
<evidence type="ECO:0000256" key="12">
    <source>
        <dbReference type="PIRSR" id="PIRSR603915-2"/>
    </source>
</evidence>
<dbReference type="Pfam" id="PF20519">
    <property type="entry name" value="Polycystin_dom"/>
    <property type="match status" value="1"/>
</dbReference>
<protein>
    <recommendedName>
        <fullName evidence="15">EF-hand domain-containing protein</fullName>
    </recommendedName>
</protein>
<evidence type="ECO:0000256" key="5">
    <source>
        <dbReference type="ARBA" id="ARBA00022692"/>
    </source>
</evidence>
<evidence type="ECO:0000256" key="2">
    <source>
        <dbReference type="ARBA" id="ARBA00004651"/>
    </source>
</evidence>
<feature type="transmembrane region" description="Helical" evidence="14">
    <location>
        <begin position="406"/>
        <end position="425"/>
    </location>
</feature>
<keyword evidence="11" id="KW-0968">Cytoplasmic vesicle</keyword>
<dbReference type="AlphaFoldDB" id="A0A7S1G923"/>
<dbReference type="FunFam" id="1.10.287.70:FF:000086">
    <property type="entry name" value="Polycystic kidney disease 2"/>
    <property type="match status" value="1"/>
</dbReference>
<evidence type="ECO:0000256" key="4">
    <source>
        <dbReference type="ARBA" id="ARBA00022673"/>
    </source>
</evidence>
<dbReference type="PRINTS" id="PR01433">
    <property type="entry name" value="POLYCYSTIN2"/>
</dbReference>
<evidence type="ECO:0000256" key="6">
    <source>
        <dbReference type="ARBA" id="ARBA00022837"/>
    </source>
</evidence>
<dbReference type="GO" id="GO:0005509">
    <property type="term" value="F:calcium ion binding"/>
    <property type="evidence" value="ECO:0007669"/>
    <property type="project" value="InterPro"/>
</dbReference>
<evidence type="ECO:0000256" key="11">
    <source>
        <dbReference type="ARBA" id="ARBA00023329"/>
    </source>
</evidence>
<dbReference type="InterPro" id="IPR013122">
    <property type="entry name" value="PKD1_2_channel"/>
</dbReference>
<comment type="subcellular location">
    <subcellularLocation>
        <location evidence="2">Cell membrane</location>
        <topology evidence="2">Multi-pass membrane protein</topology>
    </subcellularLocation>
    <subcellularLocation>
        <location evidence="1">Cytoplasmic vesicle</location>
    </subcellularLocation>
</comment>
<dbReference type="GO" id="GO:0005262">
    <property type="term" value="F:calcium channel activity"/>
    <property type="evidence" value="ECO:0007669"/>
    <property type="project" value="UniProtKB-KW"/>
</dbReference>
<comment type="similarity">
    <text evidence="3">Belongs to the polycystin family.</text>
</comment>
<evidence type="ECO:0000256" key="3">
    <source>
        <dbReference type="ARBA" id="ARBA00007200"/>
    </source>
</evidence>
<dbReference type="PROSITE" id="PS00018">
    <property type="entry name" value="EF_HAND_1"/>
    <property type="match status" value="2"/>
</dbReference>
<accession>A0A7S1G923</accession>
<dbReference type="InterPro" id="IPR002048">
    <property type="entry name" value="EF_hand_dom"/>
</dbReference>
<evidence type="ECO:0000256" key="13">
    <source>
        <dbReference type="SAM" id="MobiDB-lite"/>
    </source>
</evidence>
<keyword evidence="8 14" id="KW-0472">Membrane</keyword>
<feature type="transmembrane region" description="Helical" evidence="14">
    <location>
        <begin position="99"/>
        <end position="116"/>
    </location>
</feature>
<dbReference type="EMBL" id="HBFS01013351">
    <property type="protein sequence ID" value="CAD8915824.1"/>
    <property type="molecule type" value="Transcribed_RNA"/>
</dbReference>
<feature type="transmembrane region" description="Helical" evidence="14">
    <location>
        <begin position="495"/>
        <end position="519"/>
    </location>
</feature>
<feature type="transmembrane region" description="Helical" evidence="14">
    <location>
        <begin position="552"/>
        <end position="573"/>
    </location>
</feature>
<dbReference type="InterPro" id="IPR051223">
    <property type="entry name" value="Polycystin"/>
</dbReference>
<proteinExistence type="inferred from homology"/>
<dbReference type="Gene3D" id="1.10.238.10">
    <property type="entry name" value="EF-hand"/>
    <property type="match status" value="1"/>
</dbReference>
<feature type="compositionally biased region" description="Basic and acidic residues" evidence="13">
    <location>
        <begin position="14"/>
        <end position="23"/>
    </location>
</feature>
<keyword evidence="10" id="KW-0407">Ion channel</keyword>
<feature type="transmembrane region" description="Helical" evidence="14">
    <location>
        <begin position="366"/>
        <end position="385"/>
    </location>
</feature>
<feature type="domain" description="EF-hand" evidence="15">
    <location>
        <begin position="641"/>
        <end position="676"/>
    </location>
</feature>
<evidence type="ECO:0000256" key="9">
    <source>
        <dbReference type="ARBA" id="ARBA00023180"/>
    </source>
</evidence>
<dbReference type="GO" id="GO:0005886">
    <property type="term" value="C:plasma membrane"/>
    <property type="evidence" value="ECO:0007669"/>
    <property type="project" value="UniProtKB-SubCell"/>
</dbReference>
<dbReference type="InterPro" id="IPR046791">
    <property type="entry name" value="Polycystin_dom"/>
</dbReference>
<evidence type="ECO:0000256" key="8">
    <source>
        <dbReference type="ARBA" id="ARBA00023136"/>
    </source>
</evidence>
<feature type="region of interest" description="Disordered" evidence="13">
    <location>
        <begin position="745"/>
        <end position="770"/>
    </location>
</feature>
<organism evidence="16">
    <name type="scientific">Bicosoecida sp. CB-2014</name>
    <dbReference type="NCBI Taxonomy" id="1486930"/>
    <lineage>
        <taxon>Eukaryota</taxon>
        <taxon>Sar</taxon>
        <taxon>Stramenopiles</taxon>
        <taxon>Bigyra</taxon>
        <taxon>Opalozoa</taxon>
        <taxon>Bicosoecida</taxon>
    </lineage>
</organism>
<evidence type="ECO:0000256" key="10">
    <source>
        <dbReference type="ARBA" id="ARBA00023303"/>
    </source>
</evidence>
<feature type="transmembrane region" description="Helical" evidence="14">
    <location>
        <begin position="466"/>
        <end position="483"/>
    </location>
</feature>
<dbReference type="PANTHER" id="PTHR10877:SF183">
    <property type="entry name" value="AT14535P-RELATED"/>
    <property type="match status" value="1"/>
</dbReference>
<keyword evidence="10" id="KW-0813">Transport</keyword>
<evidence type="ECO:0000256" key="7">
    <source>
        <dbReference type="ARBA" id="ARBA00022989"/>
    </source>
</evidence>
<feature type="region of interest" description="Disordered" evidence="13">
    <location>
        <begin position="869"/>
        <end position="899"/>
    </location>
</feature>
<evidence type="ECO:0000256" key="1">
    <source>
        <dbReference type="ARBA" id="ARBA00004541"/>
    </source>
</evidence>
<evidence type="ECO:0000256" key="14">
    <source>
        <dbReference type="SAM" id="Phobius"/>
    </source>
</evidence>
<feature type="compositionally biased region" description="Polar residues" evidence="13">
    <location>
        <begin position="890"/>
        <end position="899"/>
    </location>
</feature>
<name>A0A7S1G923_9STRA</name>
<dbReference type="InterPro" id="IPR011992">
    <property type="entry name" value="EF-hand-dom_pair"/>
</dbReference>
<keyword evidence="6" id="KW-0106">Calcium</keyword>
<keyword evidence="9" id="KW-0325">Glycoprotein</keyword>
<dbReference type="PANTHER" id="PTHR10877">
    <property type="entry name" value="POLYCYSTIN FAMILY MEMBER"/>
    <property type="match status" value="1"/>
</dbReference>
<keyword evidence="7 14" id="KW-1133">Transmembrane helix</keyword>
<feature type="compositionally biased region" description="Low complexity" evidence="13">
    <location>
        <begin position="749"/>
        <end position="764"/>
    </location>
</feature>
<dbReference type="Pfam" id="PF08016">
    <property type="entry name" value="PKD_channel"/>
    <property type="match status" value="1"/>
</dbReference>